<proteinExistence type="predicted"/>
<dbReference type="Proteomes" id="UP001152799">
    <property type="component" value="Chromosome 2"/>
</dbReference>
<feature type="compositionally biased region" description="Basic and acidic residues" evidence="1">
    <location>
        <begin position="55"/>
        <end position="119"/>
    </location>
</feature>
<feature type="compositionally biased region" description="Acidic residues" evidence="1">
    <location>
        <begin position="225"/>
        <end position="234"/>
    </location>
</feature>
<evidence type="ECO:0000256" key="1">
    <source>
        <dbReference type="SAM" id="MobiDB-lite"/>
    </source>
</evidence>
<organism evidence="2 3">
    <name type="scientific">Ceutorhynchus assimilis</name>
    <name type="common">cabbage seed weevil</name>
    <dbReference type="NCBI Taxonomy" id="467358"/>
    <lineage>
        <taxon>Eukaryota</taxon>
        <taxon>Metazoa</taxon>
        <taxon>Ecdysozoa</taxon>
        <taxon>Arthropoda</taxon>
        <taxon>Hexapoda</taxon>
        <taxon>Insecta</taxon>
        <taxon>Pterygota</taxon>
        <taxon>Neoptera</taxon>
        <taxon>Endopterygota</taxon>
        <taxon>Coleoptera</taxon>
        <taxon>Polyphaga</taxon>
        <taxon>Cucujiformia</taxon>
        <taxon>Curculionidae</taxon>
        <taxon>Ceutorhynchinae</taxon>
        <taxon>Ceutorhynchus</taxon>
    </lineage>
</organism>
<gene>
    <name evidence="2" type="ORF">CEUTPL_LOCUS4996</name>
</gene>
<evidence type="ECO:0000313" key="2">
    <source>
        <dbReference type="EMBL" id="CAH1126131.1"/>
    </source>
</evidence>
<feature type="compositionally biased region" description="Polar residues" evidence="1">
    <location>
        <begin position="13"/>
        <end position="25"/>
    </location>
</feature>
<name>A0A9P0DKJ8_9CUCU</name>
<accession>A0A9P0DKJ8</accession>
<sequence length="564" mass="65612">MYKTTNDKEQKVSSDGNGNKENGSISPIKFDSNSRDLDIEHQEKLGEELDVWDSEEARTNRESSEEEFKSERVGNSDDIRTIKESHPLCEEAHKRLEKVNRIRNDATKAETNRGKENKVNKSKANGNRKNGSSKNGDSKNESDTDNGPTKKIIDEAENRKKIQSYLVESSRIERIADYNMWKAGVPPRSRRNSERSSSRKSSYNSRSSSCQNSIKSDNLEKLNDDSEGNDLTEDENNKSASENKIKTSFDDEENQTESDSRRGKFPSNFPHYMLSIVKDLKERYPLTRKITYQDFEYCWEPVHPNTYLTKLVVRRRRDSSLLRLFHDQDFVMPHFPGTLAKEEKNEEVVGKKRKTSYTDQSRKSTDSSKRMKYAYYDLQKNIGAALQIRTKDHNIEPVDKKGERPLFIVNKRRVDPKVFLGLSDLEESRLPVPVIKEMIRRKTEKILEEQKNPQIRFKPRPTKSNVDPATLHLPSGRSYGRTYTHCVGCDAKNREPRPIPKVPESRVLPIPLLPGQPPIMQTDYSKRLPMLIDKELYKLNFYRQKFRTVDRSTDPAFFYEYKYK</sequence>
<feature type="compositionally biased region" description="Basic and acidic residues" evidence="1">
    <location>
        <begin position="32"/>
        <end position="47"/>
    </location>
</feature>
<protein>
    <submittedName>
        <fullName evidence="2">Uncharacterized protein</fullName>
    </submittedName>
</protein>
<evidence type="ECO:0000313" key="3">
    <source>
        <dbReference type="Proteomes" id="UP001152799"/>
    </source>
</evidence>
<feature type="region of interest" description="Disordered" evidence="1">
    <location>
        <begin position="1"/>
        <end position="265"/>
    </location>
</feature>
<keyword evidence="3" id="KW-1185">Reference proteome</keyword>
<feature type="compositionally biased region" description="Basic and acidic residues" evidence="1">
    <location>
        <begin position="151"/>
        <end position="160"/>
    </location>
</feature>
<feature type="region of interest" description="Disordered" evidence="1">
    <location>
        <begin position="343"/>
        <end position="368"/>
    </location>
</feature>
<feature type="compositionally biased region" description="Basic and acidic residues" evidence="1">
    <location>
        <begin position="1"/>
        <end position="12"/>
    </location>
</feature>
<feature type="compositionally biased region" description="Low complexity" evidence="1">
    <location>
        <begin position="122"/>
        <end position="135"/>
    </location>
</feature>
<feature type="compositionally biased region" description="Basic and acidic residues" evidence="1">
    <location>
        <begin position="235"/>
        <end position="249"/>
    </location>
</feature>
<dbReference type="EMBL" id="OU892278">
    <property type="protein sequence ID" value="CAH1126131.1"/>
    <property type="molecule type" value="Genomic_DNA"/>
</dbReference>
<feature type="compositionally biased region" description="Low complexity" evidence="1">
    <location>
        <begin position="199"/>
        <end position="213"/>
    </location>
</feature>
<dbReference type="AlphaFoldDB" id="A0A9P0DKJ8"/>
<reference evidence="2" key="1">
    <citation type="submission" date="2022-01" db="EMBL/GenBank/DDBJ databases">
        <authorList>
            <person name="King R."/>
        </authorList>
    </citation>
    <scope>NUCLEOTIDE SEQUENCE</scope>
</reference>